<proteinExistence type="predicted"/>
<organism evidence="1 2">
    <name type="scientific">Thermoproteus uzoniensis (strain 768-20)</name>
    <dbReference type="NCBI Taxonomy" id="999630"/>
    <lineage>
        <taxon>Archaea</taxon>
        <taxon>Thermoproteota</taxon>
        <taxon>Thermoprotei</taxon>
        <taxon>Thermoproteales</taxon>
        <taxon>Thermoproteaceae</taxon>
        <taxon>Thermoproteus</taxon>
    </lineage>
</organism>
<dbReference type="STRING" id="999630.TUZN_0356"/>
<name>F2L2R5_THEU7</name>
<dbReference type="HOGENOM" id="CLU_1253631_0_0_2"/>
<protein>
    <submittedName>
        <fullName evidence="1">Uncharacterized protein</fullName>
    </submittedName>
</protein>
<dbReference type="OrthoDB" id="27957at2157"/>
<evidence type="ECO:0000313" key="1">
    <source>
        <dbReference type="EMBL" id="AEA11853.1"/>
    </source>
</evidence>
<evidence type="ECO:0000313" key="2">
    <source>
        <dbReference type="Proteomes" id="UP000008138"/>
    </source>
</evidence>
<reference evidence="1 2" key="1">
    <citation type="journal article" date="2011" name="J. Bacteriol.">
        <title>Complete genome sequence of the thermoacidophilic crenarchaeon Thermoproteus uzoniensis 768-20.</title>
        <authorList>
            <person name="Mardanov A.V."/>
            <person name="Gumerov V.M."/>
            <person name="Beletsky A.V."/>
            <person name="Prokofeva M.I."/>
            <person name="Bonch-Osmolovskaya E.A."/>
            <person name="Ravin N.V."/>
            <person name="Skryabin K.G."/>
        </authorList>
    </citation>
    <scope>NUCLEOTIDE SEQUENCE [LARGE SCALE GENOMIC DNA]</scope>
    <source>
        <strain evidence="1 2">768-20</strain>
    </source>
</reference>
<dbReference type="RefSeq" id="WP_013679189.1">
    <property type="nucleotide sequence ID" value="NC_015315.1"/>
</dbReference>
<gene>
    <name evidence="1" type="ordered locus">TUZN_0356</name>
</gene>
<keyword evidence="2" id="KW-1185">Reference proteome</keyword>
<accession>F2L2R5</accession>
<dbReference type="KEGG" id="tuz:TUZN_0356"/>
<dbReference type="eggNOG" id="arCOG05593">
    <property type="taxonomic scope" value="Archaea"/>
</dbReference>
<dbReference type="Proteomes" id="UP000008138">
    <property type="component" value="Chromosome"/>
</dbReference>
<dbReference type="EMBL" id="CP002590">
    <property type="protein sequence ID" value="AEA11853.1"/>
    <property type="molecule type" value="Genomic_DNA"/>
</dbReference>
<reference key="2">
    <citation type="submission" date="2011-03" db="EMBL/GenBank/DDBJ databases">
        <title>Complete genome sequence of the thermoacidophilic crenarchaeon Thermoproteus uzoniensis 768-20.</title>
        <authorList>
            <person name="Mardanov A.V."/>
            <person name="Gumerov V.M."/>
            <person name="Beletsky A.V."/>
            <person name="Prokofeva M.I."/>
            <person name="Bonch-Osmolovskaya E.A."/>
            <person name="Ravin N.V."/>
            <person name="Skryabin K.G."/>
        </authorList>
    </citation>
    <scope>NUCLEOTIDE SEQUENCE</scope>
    <source>
        <strain>768-20</strain>
    </source>
</reference>
<sequence length="225" mass="24498">MIAYVDHPDGGPVADKEGLGKVVEEPRLFLSALVFSEAPELLEKAVNTWARVGDQRLAEAIYVYILQLQRGLLDERHLLLRIAELFADMDYVDVLALQRVLMLGIGKTTCDLGAAIFVENPRLSLYGRPYRIPPNNVIAASAKAPLYLVVNKGTRKIIDLDTMCVVPYSPSGRPEDLHPLQALSQAGFAIATRGEPRCLIEDVAVDGGAVAPRGLAKLLALRPCS</sequence>
<dbReference type="AlphaFoldDB" id="F2L2R5"/>
<dbReference type="GeneID" id="10359902"/>